<dbReference type="InterPro" id="IPR019772">
    <property type="entry name" value="Ferrochelatase_AS"/>
</dbReference>
<dbReference type="FunFam" id="3.40.50.1400:FF:000002">
    <property type="entry name" value="Ferrochelatase"/>
    <property type="match status" value="1"/>
</dbReference>
<organism evidence="11">
    <name type="scientific">Vreelandella songnenensis</name>
    <dbReference type="NCBI Taxonomy" id="1176243"/>
    <lineage>
        <taxon>Bacteria</taxon>
        <taxon>Pseudomonadati</taxon>
        <taxon>Pseudomonadota</taxon>
        <taxon>Gammaproteobacteria</taxon>
        <taxon>Oceanospirillales</taxon>
        <taxon>Halomonadaceae</taxon>
        <taxon>Vreelandella</taxon>
    </lineage>
</organism>
<feature type="binding site" evidence="9">
    <location>
        <position position="248"/>
    </location>
    <ligand>
        <name>Fe(2+)</name>
        <dbReference type="ChEBI" id="CHEBI:29033"/>
    </ligand>
</feature>
<dbReference type="GO" id="GO:0005737">
    <property type="term" value="C:cytoplasm"/>
    <property type="evidence" value="ECO:0007669"/>
    <property type="project" value="UniProtKB-SubCell"/>
</dbReference>
<keyword evidence="7 9" id="KW-0627">Porphyrin biosynthesis</keyword>
<comment type="catalytic activity">
    <reaction evidence="8">
        <text>Fe-coproporphyrin III + 2 H(+) = coproporphyrin III + Fe(2+)</text>
        <dbReference type="Rhea" id="RHEA:49572"/>
        <dbReference type="ChEBI" id="CHEBI:15378"/>
        <dbReference type="ChEBI" id="CHEBI:29033"/>
        <dbReference type="ChEBI" id="CHEBI:68438"/>
        <dbReference type="ChEBI" id="CHEBI:131725"/>
        <dbReference type="EC" id="4.99.1.9"/>
    </reaction>
    <physiologicalReaction direction="right-to-left" evidence="8">
        <dbReference type="Rhea" id="RHEA:49574"/>
    </physiologicalReaction>
</comment>
<dbReference type="AlphaFoldDB" id="A0A2D1WB61"/>
<evidence type="ECO:0000256" key="9">
    <source>
        <dbReference type="HAMAP-Rule" id="MF_00323"/>
    </source>
</evidence>
<gene>
    <name evidence="9" type="primary">hemH</name>
</gene>
<comment type="subcellular location">
    <subcellularLocation>
        <location evidence="9 10">Cytoplasm</location>
    </subcellularLocation>
</comment>
<evidence type="ECO:0000256" key="4">
    <source>
        <dbReference type="ARBA" id="ARBA00023004"/>
    </source>
</evidence>
<protein>
    <recommendedName>
        <fullName evidence="9 10">Ferrochelatase</fullName>
        <ecNumber evidence="9 10">4.98.1.1</ecNumber>
    </recommendedName>
    <alternativeName>
        <fullName evidence="9">Heme synthase</fullName>
    </alternativeName>
    <alternativeName>
        <fullName evidence="9">Protoheme ferro-lyase</fullName>
    </alternativeName>
</protein>
<name>A0A2D1WB61_9GAMM</name>
<evidence type="ECO:0000256" key="7">
    <source>
        <dbReference type="ARBA" id="ARBA00023244"/>
    </source>
</evidence>
<dbReference type="GO" id="GO:0046872">
    <property type="term" value="F:metal ion binding"/>
    <property type="evidence" value="ECO:0007669"/>
    <property type="project" value="UniProtKB-KW"/>
</dbReference>
<evidence type="ECO:0000256" key="5">
    <source>
        <dbReference type="ARBA" id="ARBA00023133"/>
    </source>
</evidence>
<evidence type="ECO:0000256" key="8">
    <source>
        <dbReference type="ARBA" id="ARBA00024536"/>
    </source>
</evidence>
<evidence type="ECO:0000256" key="2">
    <source>
        <dbReference type="ARBA" id="ARBA00022490"/>
    </source>
</evidence>
<dbReference type="SUPFAM" id="SSF53800">
    <property type="entry name" value="Chelatase"/>
    <property type="match status" value="1"/>
</dbReference>
<accession>A0A2D1WB61</accession>
<dbReference type="GO" id="GO:0006783">
    <property type="term" value="P:heme biosynthetic process"/>
    <property type="evidence" value="ECO:0007669"/>
    <property type="project" value="UniProtKB-UniRule"/>
</dbReference>
<keyword evidence="5 9" id="KW-0350">Heme biosynthesis</keyword>
<comment type="function">
    <text evidence="9 10">Catalyzes the ferrous insertion into protoporphyrin IX.</text>
</comment>
<keyword evidence="4 9" id="KW-0408">Iron</keyword>
<dbReference type="UniPathway" id="UPA00252">
    <property type="reaction ID" value="UER00325"/>
</dbReference>
<comment type="catalytic activity">
    <reaction evidence="9 10">
        <text>heme b + 2 H(+) = protoporphyrin IX + Fe(2+)</text>
        <dbReference type="Rhea" id="RHEA:22584"/>
        <dbReference type="ChEBI" id="CHEBI:15378"/>
        <dbReference type="ChEBI" id="CHEBI:29033"/>
        <dbReference type="ChEBI" id="CHEBI:57306"/>
        <dbReference type="ChEBI" id="CHEBI:60344"/>
        <dbReference type="EC" id="4.98.1.1"/>
    </reaction>
</comment>
<sequence>MPRLCGKVIGFRSLSRLVGVSVMIDSVKLDQPGEGRLAHAPSHHPGVPRAKVGVVVANLGTPDATDYWSMRRYLSEFLSDKRVVDYANWKWQPLLQLIILTKRPFSSGKAYRSIWNTEKDESPLLTITRAQTEKLTERLKALYGDSVDVDFCMRYGNPSTKSVLNRMKEKGCERIVFFPLYPQYGSPTTATANDEAFRALMKMKWQPSIRTVPAYFDQPSYIQALANSVTDVYRQLETRPTKLVASYHGVPERYLLEGDPYHCQCQKTTRLLREALGFGKEEVDTAFQSQFGPEKWVGPATVEHVASLARQGHKHIAIMSPAFSSDCVETLEEIKEEIHDSFMAAGGETFSYIPCLNDRDDHIAALVDVINNELSGWLPKP</sequence>
<dbReference type="CDD" id="cd03411">
    <property type="entry name" value="Ferrochelatase_N"/>
    <property type="match status" value="1"/>
</dbReference>
<keyword evidence="3 9" id="KW-0479">Metal-binding</keyword>
<dbReference type="InterPro" id="IPR033644">
    <property type="entry name" value="Ferrochelatase_C"/>
</dbReference>
<dbReference type="HAMAP" id="MF_00323">
    <property type="entry name" value="Ferrochelatase"/>
    <property type="match status" value="1"/>
</dbReference>
<proteinExistence type="inferred from homology"/>
<dbReference type="GO" id="GO:0004325">
    <property type="term" value="F:ferrochelatase activity"/>
    <property type="evidence" value="ECO:0007669"/>
    <property type="project" value="UniProtKB-UniRule"/>
</dbReference>
<evidence type="ECO:0000256" key="3">
    <source>
        <dbReference type="ARBA" id="ARBA00022723"/>
    </source>
</evidence>
<keyword evidence="6 9" id="KW-0456">Lyase</keyword>
<evidence type="ECO:0000256" key="10">
    <source>
        <dbReference type="RuleBase" id="RU000607"/>
    </source>
</evidence>
<dbReference type="InterPro" id="IPR001015">
    <property type="entry name" value="Ferrochelatase"/>
</dbReference>
<reference evidence="11" key="1">
    <citation type="submission" date="2016-12" db="EMBL/GenBank/DDBJ databases">
        <title>Cloning and identification of Group 1 mrp operon encoding a novel monovalent cation/proton antiporter system from the slightly halophilic bacterium Halomonas songnenensis.</title>
        <authorList>
            <person name="Sun K."/>
        </authorList>
    </citation>
    <scope>NUCLEOTIDE SEQUENCE</scope>
    <source>
        <strain evidence="11">NEAU-10-39</strain>
    </source>
</reference>
<dbReference type="NCBIfam" id="TIGR00109">
    <property type="entry name" value="hemH"/>
    <property type="match status" value="1"/>
</dbReference>
<comment type="similarity">
    <text evidence="1 9 10">Belongs to the ferrochelatase family.</text>
</comment>
<feature type="binding site" evidence="9">
    <location>
        <position position="329"/>
    </location>
    <ligand>
        <name>Fe(2+)</name>
        <dbReference type="ChEBI" id="CHEBI:29033"/>
    </ligand>
</feature>
<dbReference type="Gene3D" id="3.40.50.1400">
    <property type="match status" value="2"/>
</dbReference>
<evidence type="ECO:0000256" key="6">
    <source>
        <dbReference type="ARBA" id="ARBA00023239"/>
    </source>
</evidence>
<dbReference type="CDD" id="cd00419">
    <property type="entry name" value="Ferrochelatase_C"/>
    <property type="match status" value="1"/>
</dbReference>
<dbReference type="PROSITE" id="PS00534">
    <property type="entry name" value="FERROCHELATASE"/>
    <property type="match status" value="1"/>
</dbReference>
<evidence type="ECO:0000313" key="11">
    <source>
        <dbReference type="EMBL" id="ATP84430.1"/>
    </source>
</evidence>
<dbReference type="EMBL" id="KY296843">
    <property type="protein sequence ID" value="ATP84430.1"/>
    <property type="molecule type" value="Genomic_DNA"/>
</dbReference>
<dbReference type="PANTHER" id="PTHR11108">
    <property type="entry name" value="FERROCHELATASE"/>
    <property type="match status" value="1"/>
</dbReference>
<comment type="pathway">
    <text evidence="9 10">Porphyrin-containing compound metabolism; protoheme biosynthesis; protoheme from protoporphyrin-IX: step 1/1.</text>
</comment>
<keyword evidence="2 9" id="KW-0963">Cytoplasm</keyword>
<dbReference type="InterPro" id="IPR033659">
    <property type="entry name" value="Ferrochelatase_N"/>
</dbReference>
<evidence type="ECO:0000256" key="1">
    <source>
        <dbReference type="ARBA" id="ARBA00007718"/>
    </source>
</evidence>
<dbReference type="EC" id="4.98.1.1" evidence="9 10"/>
<dbReference type="PANTHER" id="PTHR11108:SF1">
    <property type="entry name" value="FERROCHELATASE, MITOCHONDRIAL"/>
    <property type="match status" value="1"/>
</dbReference>
<dbReference type="Pfam" id="PF00762">
    <property type="entry name" value="Ferrochelatase"/>
    <property type="match status" value="1"/>
</dbReference>